<evidence type="ECO:0000259" key="7">
    <source>
        <dbReference type="Pfam" id="PF09349"/>
    </source>
</evidence>
<dbReference type="Pfam" id="PF09349">
    <property type="entry name" value="OHCU_decarbox"/>
    <property type="match status" value="1"/>
</dbReference>
<evidence type="ECO:0000313" key="8">
    <source>
        <dbReference type="EMBL" id="MFD1262732.1"/>
    </source>
</evidence>
<dbReference type="Gene3D" id="1.10.3330.10">
    <property type="entry name" value="Oxo-4-hydroxy-4-carboxy-5-ureidoimidazoline decarboxylase"/>
    <property type="match status" value="1"/>
</dbReference>
<gene>
    <name evidence="8" type="primary">uraD</name>
    <name evidence="8" type="ORF">ACFQ4M_03995</name>
</gene>
<dbReference type="EMBL" id="JBHTMC010000007">
    <property type="protein sequence ID" value="MFD1262732.1"/>
    <property type="molecule type" value="Genomic_DNA"/>
</dbReference>
<accession>A0ABW3WCS5</accession>
<proteinExistence type="predicted"/>
<keyword evidence="9" id="KW-1185">Reference proteome</keyword>
<dbReference type="InterPro" id="IPR018020">
    <property type="entry name" value="OHCU_decarboxylase"/>
</dbReference>
<dbReference type="GO" id="GO:0051997">
    <property type="term" value="F:2-oxo-4-hydroxy-4-carboxy-5-ureidoimidazoline decarboxylase activity"/>
    <property type="evidence" value="ECO:0007669"/>
    <property type="project" value="UniProtKB-EC"/>
</dbReference>
<dbReference type="RefSeq" id="WP_277834670.1">
    <property type="nucleotide sequence ID" value="NZ_JARQZE010000015.1"/>
</dbReference>
<dbReference type="NCBIfam" id="TIGR03164">
    <property type="entry name" value="UHCUDC"/>
    <property type="match status" value="1"/>
</dbReference>
<evidence type="ECO:0000256" key="3">
    <source>
        <dbReference type="ARBA" id="ARBA00012257"/>
    </source>
</evidence>
<dbReference type="Proteomes" id="UP001597158">
    <property type="component" value="Unassembled WGS sequence"/>
</dbReference>
<evidence type="ECO:0000256" key="2">
    <source>
        <dbReference type="ARBA" id="ARBA00004754"/>
    </source>
</evidence>
<evidence type="ECO:0000256" key="6">
    <source>
        <dbReference type="ARBA" id="ARBA00023239"/>
    </source>
</evidence>
<comment type="caution">
    <text evidence="8">The sequence shown here is derived from an EMBL/GenBank/DDBJ whole genome shotgun (WGS) entry which is preliminary data.</text>
</comment>
<evidence type="ECO:0000256" key="5">
    <source>
        <dbReference type="ARBA" id="ARBA00022793"/>
    </source>
</evidence>
<dbReference type="InterPro" id="IPR017580">
    <property type="entry name" value="OHCU_decarboxylase-1"/>
</dbReference>
<comment type="catalytic activity">
    <reaction evidence="1">
        <text>5-hydroxy-2-oxo-4-ureido-2,5-dihydro-1H-imidazole-5-carboxylate + H(+) = (S)-allantoin + CO2</text>
        <dbReference type="Rhea" id="RHEA:26301"/>
        <dbReference type="ChEBI" id="CHEBI:15378"/>
        <dbReference type="ChEBI" id="CHEBI:15678"/>
        <dbReference type="ChEBI" id="CHEBI:16526"/>
        <dbReference type="ChEBI" id="CHEBI:58639"/>
        <dbReference type="EC" id="4.1.1.97"/>
    </reaction>
</comment>
<dbReference type="PANTHER" id="PTHR43466">
    <property type="entry name" value="2-OXO-4-HYDROXY-4-CARBOXY-5-UREIDOIMIDAZOLINE DECARBOXYLASE-RELATED"/>
    <property type="match status" value="1"/>
</dbReference>
<evidence type="ECO:0000313" key="9">
    <source>
        <dbReference type="Proteomes" id="UP001597158"/>
    </source>
</evidence>
<keyword evidence="4" id="KW-0659">Purine metabolism</keyword>
<organism evidence="8 9">
    <name type="scientific">Thauera mechernichensis</name>
    <dbReference type="NCBI Taxonomy" id="82788"/>
    <lineage>
        <taxon>Bacteria</taxon>
        <taxon>Pseudomonadati</taxon>
        <taxon>Pseudomonadota</taxon>
        <taxon>Betaproteobacteria</taxon>
        <taxon>Rhodocyclales</taxon>
        <taxon>Zoogloeaceae</taxon>
        <taxon>Thauera</taxon>
    </lineage>
</organism>
<dbReference type="EC" id="4.1.1.97" evidence="3"/>
<evidence type="ECO:0000256" key="1">
    <source>
        <dbReference type="ARBA" id="ARBA00001163"/>
    </source>
</evidence>
<keyword evidence="5" id="KW-0210">Decarboxylase</keyword>
<protein>
    <recommendedName>
        <fullName evidence="3">2-oxo-4-hydroxy-4-carboxy-5-ureidoimidazoline decarboxylase</fullName>
        <ecNumber evidence="3">4.1.1.97</ecNumber>
    </recommendedName>
</protein>
<feature type="domain" description="Oxo-4-hydroxy-4-carboxy-5-ureidoimidazoline decarboxylase" evidence="7">
    <location>
        <begin position="15"/>
        <end position="170"/>
    </location>
</feature>
<name>A0ABW3WCS5_9RHOO</name>
<keyword evidence="6 8" id="KW-0456">Lyase</keyword>
<dbReference type="InterPro" id="IPR036778">
    <property type="entry name" value="OHCU_decarboxylase_sf"/>
</dbReference>
<comment type="pathway">
    <text evidence="2">Purine metabolism; urate degradation; (S)-allantoin from urate: step 3/3.</text>
</comment>
<sequence length="174" mass="19083">MNATPNTLTLQALSALSQPDFVSHLDGIFEHSPWIAERAWAQRPFDSIDGLHAAMLAVLDTASTAEQLALICAHPELAGKEAEEGTLTTASTGEQRGAGLDQCSKGELQRLRSLNKAYRERFGFPFVVAVKGLSRHQIMDGVEARLSNDRDTEFARCLQEIGKIARFRLDALFA</sequence>
<reference evidence="9" key="1">
    <citation type="journal article" date="2019" name="Int. J. Syst. Evol. Microbiol.">
        <title>The Global Catalogue of Microorganisms (GCM) 10K type strain sequencing project: providing services to taxonomists for standard genome sequencing and annotation.</title>
        <authorList>
            <consortium name="The Broad Institute Genomics Platform"/>
            <consortium name="The Broad Institute Genome Sequencing Center for Infectious Disease"/>
            <person name="Wu L."/>
            <person name="Ma J."/>
        </authorList>
    </citation>
    <scope>NUCLEOTIDE SEQUENCE [LARGE SCALE GENOMIC DNA]</scope>
    <source>
        <strain evidence="9">CCUG 48884</strain>
    </source>
</reference>
<dbReference type="PANTHER" id="PTHR43466:SF1">
    <property type="entry name" value="2-OXO-4-HYDROXY-4-CARBOXY-5-UREIDOIMIDAZOLINE DECARBOXYLASE-RELATED"/>
    <property type="match status" value="1"/>
</dbReference>
<evidence type="ECO:0000256" key="4">
    <source>
        <dbReference type="ARBA" id="ARBA00022631"/>
    </source>
</evidence>
<dbReference type="SUPFAM" id="SSF158694">
    <property type="entry name" value="UraD-Like"/>
    <property type="match status" value="1"/>
</dbReference>